<evidence type="ECO:0000313" key="2">
    <source>
        <dbReference type="EMBL" id="SDG39944.1"/>
    </source>
</evidence>
<dbReference type="AlphaFoldDB" id="A0A8G2BLH3"/>
<feature type="chain" id="PRO_5034239630" evidence="1">
    <location>
        <begin position="28"/>
        <end position="170"/>
    </location>
</feature>
<keyword evidence="3" id="KW-1185">Reference proteome</keyword>
<keyword evidence="1" id="KW-0732">Signal</keyword>
<evidence type="ECO:0000313" key="3">
    <source>
        <dbReference type="Proteomes" id="UP000198615"/>
    </source>
</evidence>
<comment type="caution">
    <text evidence="2">The sequence shown here is derived from an EMBL/GenBank/DDBJ whole genome shotgun (WGS) entry which is preliminary data.</text>
</comment>
<reference evidence="2 3" key="1">
    <citation type="submission" date="2016-10" db="EMBL/GenBank/DDBJ databases">
        <authorList>
            <person name="Varghese N."/>
            <person name="Submissions S."/>
        </authorList>
    </citation>
    <scope>NUCLEOTIDE SEQUENCE [LARGE SCALE GENOMIC DNA]</scope>
    <source>
        <strain evidence="2 3">DSM 18839</strain>
    </source>
</reference>
<proteinExistence type="predicted"/>
<sequence length="170" mass="17734">MQIKTRAGLLMGSVLLGVMLGSQPAQSTSPLPLFRGVERFVVFCGRPVAAEQREALCTIARDVLAQLTGRPVAVGTAGLSDEAAITVLVNGFPTEGPNGPVLAINIDLLRKDQVNAQLFGAPPVLVSAEALVTAPEAVADGLRRQFAERVVDPWRRAVPSAQSGAAGKRG</sequence>
<protein>
    <submittedName>
        <fullName evidence="2">Uncharacterized protein</fullName>
    </submittedName>
</protein>
<accession>A0A8G2BLH3</accession>
<feature type="signal peptide" evidence="1">
    <location>
        <begin position="1"/>
        <end position="27"/>
    </location>
</feature>
<dbReference type="RefSeq" id="WP_093153646.1">
    <property type="nucleotide sequence ID" value="NZ_FNBW01000016.1"/>
</dbReference>
<gene>
    <name evidence="2" type="ORF">SAMN05660686_04270</name>
</gene>
<evidence type="ECO:0000256" key="1">
    <source>
        <dbReference type="SAM" id="SignalP"/>
    </source>
</evidence>
<organism evidence="2 3">
    <name type="scientific">Thalassobaculum litoreum DSM 18839</name>
    <dbReference type="NCBI Taxonomy" id="1123362"/>
    <lineage>
        <taxon>Bacteria</taxon>
        <taxon>Pseudomonadati</taxon>
        <taxon>Pseudomonadota</taxon>
        <taxon>Alphaproteobacteria</taxon>
        <taxon>Rhodospirillales</taxon>
        <taxon>Thalassobaculaceae</taxon>
        <taxon>Thalassobaculum</taxon>
    </lineage>
</organism>
<dbReference type="EMBL" id="FNBW01000016">
    <property type="protein sequence ID" value="SDG39944.1"/>
    <property type="molecule type" value="Genomic_DNA"/>
</dbReference>
<name>A0A8G2BLH3_9PROT</name>
<dbReference type="Proteomes" id="UP000198615">
    <property type="component" value="Unassembled WGS sequence"/>
</dbReference>